<dbReference type="CDD" id="cd04301">
    <property type="entry name" value="NAT_SF"/>
    <property type="match status" value="1"/>
</dbReference>
<accession>A0ABT8YPC5</accession>
<reference evidence="4" key="2">
    <citation type="submission" date="2023-07" db="EMBL/GenBank/DDBJ databases">
        <authorList>
            <person name="Shen H."/>
        </authorList>
    </citation>
    <scope>NUCLEOTIDE SEQUENCE</scope>
    <source>
        <strain evidence="4">TNR-22</strain>
    </source>
</reference>
<evidence type="ECO:0000313" key="4">
    <source>
        <dbReference type="EMBL" id="MDO6965551.1"/>
    </source>
</evidence>
<dbReference type="PANTHER" id="PTHR10545">
    <property type="entry name" value="DIAMINE N-ACETYLTRANSFERASE"/>
    <property type="match status" value="1"/>
</dbReference>
<evidence type="ECO:0000256" key="1">
    <source>
        <dbReference type="ARBA" id="ARBA00022679"/>
    </source>
</evidence>
<dbReference type="RefSeq" id="WP_304377485.1">
    <property type="nucleotide sequence ID" value="NZ_JAUOZU010000012.1"/>
</dbReference>
<comment type="caution">
    <text evidence="4">The sequence shown here is derived from an EMBL/GenBank/DDBJ whole genome shotgun (WGS) entry which is preliminary data.</text>
</comment>
<dbReference type="PROSITE" id="PS51186">
    <property type="entry name" value="GNAT"/>
    <property type="match status" value="1"/>
</dbReference>
<feature type="domain" description="N-acetyltransferase" evidence="3">
    <location>
        <begin position="3"/>
        <end position="147"/>
    </location>
</feature>
<evidence type="ECO:0000313" key="5">
    <source>
        <dbReference type="Proteomes" id="UP001174932"/>
    </source>
</evidence>
<organism evidence="4 5">
    <name type="scientific">Rhizobium alvei</name>
    <dbReference type="NCBI Taxonomy" id="1132659"/>
    <lineage>
        <taxon>Bacteria</taxon>
        <taxon>Pseudomonadati</taxon>
        <taxon>Pseudomonadota</taxon>
        <taxon>Alphaproteobacteria</taxon>
        <taxon>Hyphomicrobiales</taxon>
        <taxon>Rhizobiaceae</taxon>
        <taxon>Rhizobium/Agrobacterium group</taxon>
        <taxon>Rhizobium</taxon>
    </lineage>
</organism>
<dbReference type="Gene3D" id="3.40.630.30">
    <property type="match status" value="1"/>
</dbReference>
<dbReference type="Pfam" id="PF00583">
    <property type="entry name" value="Acetyltransf_1"/>
    <property type="match status" value="1"/>
</dbReference>
<dbReference type="SUPFAM" id="SSF55729">
    <property type="entry name" value="Acyl-CoA N-acyltransferases (Nat)"/>
    <property type="match status" value="1"/>
</dbReference>
<dbReference type="InterPro" id="IPR051016">
    <property type="entry name" value="Diverse_Substrate_AcTransf"/>
</dbReference>
<keyword evidence="2" id="KW-0012">Acyltransferase</keyword>
<name>A0ABT8YPC5_9HYPH</name>
<dbReference type="EMBL" id="JAUOZU010000012">
    <property type="protein sequence ID" value="MDO6965551.1"/>
    <property type="molecule type" value="Genomic_DNA"/>
</dbReference>
<dbReference type="Proteomes" id="UP001174932">
    <property type="component" value="Unassembled WGS sequence"/>
</dbReference>
<reference evidence="4" key="1">
    <citation type="journal article" date="2015" name="Int. J. Syst. Evol. Microbiol.">
        <title>Rhizobium alvei sp. nov., isolated from a freshwater river.</title>
        <authorList>
            <person name="Sheu S.Y."/>
            <person name="Huang H.W."/>
            <person name="Young C.C."/>
            <person name="Chen W.M."/>
        </authorList>
    </citation>
    <scope>NUCLEOTIDE SEQUENCE</scope>
    <source>
        <strain evidence="4">TNR-22</strain>
    </source>
</reference>
<dbReference type="InterPro" id="IPR000182">
    <property type="entry name" value="GNAT_dom"/>
</dbReference>
<evidence type="ECO:0000259" key="3">
    <source>
        <dbReference type="PROSITE" id="PS51186"/>
    </source>
</evidence>
<dbReference type="PANTHER" id="PTHR10545:SF42">
    <property type="entry name" value="ACETYLTRANSFERASE"/>
    <property type="match status" value="1"/>
</dbReference>
<keyword evidence="1" id="KW-0808">Transferase</keyword>
<protein>
    <submittedName>
        <fullName evidence="4">GNAT family N-acetyltransferase</fullName>
    </submittedName>
</protein>
<keyword evidence="5" id="KW-1185">Reference proteome</keyword>
<proteinExistence type="predicted"/>
<sequence>MVATIRDARPGDLSEWMPLWQGYCEFYGVEIEPQITMATWARILDPMCELTCRVAEVGGNMVGFAHHHTHLTTWDTRPVAYLEDLFVSPTARGLRVGQALLDDLLALGRQKGWASVYWITAEDNETARRLYDHYTKRDQFVRYAITL</sequence>
<evidence type="ECO:0000256" key="2">
    <source>
        <dbReference type="ARBA" id="ARBA00023315"/>
    </source>
</evidence>
<gene>
    <name evidence="4" type="ORF">Q4481_16420</name>
</gene>
<dbReference type="InterPro" id="IPR016181">
    <property type="entry name" value="Acyl_CoA_acyltransferase"/>
</dbReference>